<evidence type="ECO:0000313" key="3">
    <source>
        <dbReference type="Proteomes" id="UP000286050"/>
    </source>
</evidence>
<gene>
    <name evidence="2" type="ORF">DW787_00800</name>
</gene>
<evidence type="ECO:0000259" key="1">
    <source>
        <dbReference type="SMART" id="SM00954"/>
    </source>
</evidence>
<name>A0A414FZQ7_9ACTN</name>
<organism evidence="2 3">
    <name type="scientific">Collinsella intestinalis</name>
    <dbReference type="NCBI Taxonomy" id="147207"/>
    <lineage>
        <taxon>Bacteria</taxon>
        <taxon>Bacillati</taxon>
        <taxon>Actinomycetota</taxon>
        <taxon>Coriobacteriia</taxon>
        <taxon>Coriobacteriales</taxon>
        <taxon>Coriobacteriaceae</taxon>
        <taxon>Collinsella</taxon>
    </lineage>
</organism>
<dbReference type="Proteomes" id="UP000286050">
    <property type="component" value="Unassembled WGS sequence"/>
</dbReference>
<dbReference type="InterPro" id="IPR043519">
    <property type="entry name" value="NT_sf"/>
</dbReference>
<dbReference type="InterPro" id="IPR007685">
    <property type="entry name" value="RelA_SpoT"/>
</dbReference>
<dbReference type="Pfam" id="PF04607">
    <property type="entry name" value="RelA_SpoT"/>
    <property type="match status" value="1"/>
</dbReference>
<dbReference type="Gene3D" id="3.30.460.10">
    <property type="entry name" value="Beta Polymerase, domain 2"/>
    <property type="match status" value="1"/>
</dbReference>
<feature type="domain" description="RelA/SpoT" evidence="1">
    <location>
        <begin position="68"/>
        <end position="184"/>
    </location>
</feature>
<dbReference type="RefSeq" id="WP_118271219.1">
    <property type="nucleotide sequence ID" value="NZ_QSJI01000001.1"/>
</dbReference>
<dbReference type="PANTHER" id="PTHR47837:SF1">
    <property type="entry name" value="GTP PYROPHOSPHOKINASE YJBM"/>
    <property type="match status" value="1"/>
</dbReference>
<dbReference type="EMBL" id="QSJI01000001">
    <property type="protein sequence ID" value="RHD57416.1"/>
    <property type="molecule type" value="Genomic_DNA"/>
</dbReference>
<sequence>MGGRLYSKREVANAGKAIAAYEGAYKELVEESAILEAWRQAHNRVMIDVKAELAQLVMEKCSSAVIVGRLKRADAIVAKLRRTDANHKLSMLQDIAGCRVIVDTLEELELLSSLIIDHFNVAANDVKDHISVAKEDGYRSRHFRVRRNTSQYAGLRCEIQLRTRLQHSWATAVEVYDVISGSGLKMGKGSEGEHRLFKGLSLALSIKEFGQVEARADELKDVLAEVSCLNSKLNALQKLQASKGSVSIMNSEQYRNNEYCLLYIDYALQYTKIYTYDMDHADEANAMYAELERAKTPMQDVLLVSVSSLTNLKKAYPNYSTDISLFFNEVDWLMDWMKGL</sequence>
<dbReference type="CDD" id="cd05399">
    <property type="entry name" value="NT_Rel-Spo_like"/>
    <property type="match status" value="1"/>
</dbReference>
<dbReference type="GO" id="GO:0015969">
    <property type="term" value="P:guanosine tetraphosphate metabolic process"/>
    <property type="evidence" value="ECO:0007669"/>
    <property type="project" value="InterPro"/>
</dbReference>
<proteinExistence type="predicted"/>
<dbReference type="SMART" id="SM00954">
    <property type="entry name" value="RelA_SpoT"/>
    <property type="match status" value="1"/>
</dbReference>
<dbReference type="AlphaFoldDB" id="A0A414FZQ7"/>
<dbReference type="InterPro" id="IPR052366">
    <property type="entry name" value="GTP_Pyrophosphokinase"/>
</dbReference>
<dbReference type="PANTHER" id="PTHR47837">
    <property type="entry name" value="GTP PYROPHOSPHOKINASE YJBM"/>
    <property type="match status" value="1"/>
</dbReference>
<protein>
    <recommendedName>
        <fullName evidence="1">RelA/SpoT domain-containing protein</fullName>
    </recommendedName>
</protein>
<dbReference type="SUPFAM" id="SSF81301">
    <property type="entry name" value="Nucleotidyltransferase"/>
    <property type="match status" value="1"/>
</dbReference>
<evidence type="ECO:0000313" key="2">
    <source>
        <dbReference type="EMBL" id="RHD57416.1"/>
    </source>
</evidence>
<accession>A0A414FZQ7</accession>
<comment type="caution">
    <text evidence="2">The sequence shown here is derived from an EMBL/GenBank/DDBJ whole genome shotgun (WGS) entry which is preliminary data.</text>
</comment>
<reference evidence="2 3" key="1">
    <citation type="submission" date="2018-08" db="EMBL/GenBank/DDBJ databases">
        <title>A genome reference for cultivated species of the human gut microbiota.</title>
        <authorList>
            <person name="Zou Y."/>
            <person name="Xue W."/>
            <person name="Luo G."/>
        </authorList>
    </citation>
    <scope>NUCLEOTIDE SEQUENCE [LARGE SCALE GENOMIC DNA]</scope>
    <source>
        <strain evidence="2 3">AM30-5LB</strain>
    </source>
</reference>